<dbReference type="InterPro" id="IPR025591">
    <property type="entry name" value="RloB"/>
</dbReference>
<dbReference type="Proteomes" id="UP000216189">
    <property type="component" value="Unassembled WGS sequence"/>
</dbReference>
<gene>
    <name evidence="1" type="ORF">CIK91_00800</name>
</gene>
<evidence type="ECO:0000313" key="1">
    <source>
        <dbReference type="EMBL" id="OYP57126.1"/>
    </source>
</evidence>
<dbReference type="Pfam" id="PF13707">
    <property type="entry name" value="RloB"/>
    <property type="match status" value="1"/>
</dbReference>
<dbReference type="EMBL" id="NPJF01000009">
    <property type="protein sequence ID" value="OYP57126.1"/>
    <property type="molecule type" value="Genomic_DNA"/>
</dbReference>
<organism evidence="1 2">
    <name type="scientific">Segatella bryantii</name>
    <name type="common">Prevotella bryantii</name>
    <dbReference type="NCBI Taxonomy" id="77095"/>
    <lineage>
        <taxon>Bacteria</taxon>
        <taxon>Pseudomonadati</taxon>
        <taxon>Bacteroidota</taxon>
        <taxon>Bacteroidia</taxon>
        <taxon>Bacteroidales</taxon>
        <taxon>Prevotellaceae</taxon>
        <taxon>Segatella</taxon>
    </lineage>
</organism>
<accession>A0ABX4EKC7</accession>
<dbReference type="RefSeq" id="WP_094447939.1">
    <property type="nucleotide sequence ID" value="NZ_CP091802.1"/>
</dbReference>
<evidence type="ECO:0000313" key="2">
    <source>
        <dbReference type="Proteomes" id="UP000216189"/>
    </source>
</evidence>
<sequence>MSSRREPAPIRKMRRIALVICEGQTEERYINLLKKWYKSPIRIVSHIEGTKITQSLLANRTRELKISQWEKVETFLMYDMDVPAVNEKLIACNAQMLLSNPCFEIWILLHVKDQKSPLSTDALLKELRMSSSLWKNYSKTPFTDTQIAFLKKNIDKAVARAKSLKEYKNPSSGVYKLIEMLMES</sequence>
<reference evidence="1 2" key="1">
    <citation type="submission" date="2017-08" db="EMBL/GenBank/DDBJ databases">
        <title>Comparative genomics of non-oral Prevotella species.</title>
        <authorList>
            <person name="Accetto T."/>
            <person name="Nograsek B."/>
            <person name="Avgustin G."/>
        </authorList>
    </citation>
    <scope>NUCLEOTIDE SEQUENCE [LARGE SCALE GENOMIC DNA]</scope>
    <source>
        <strain evidence="1 2">TC1-1</strain>
    </source>
</reference>
<protein>
    <recommendedName>
        <fullName evidence="3">RloB domain-containing protein</fullName>
    </recommendedName>
</protein>
<proteinExistence type="predicted"/>
<comment type="caution">
    <text evidence="1">The sequence shown here is derived from an EMBL/GenBank/DDBJ whole genome shotgun (WGS) entry which is preliminary data.</text>
</comment>
<name>A0ABX4EKC7_SEGBR</name>
<keyword evidence="2" id="KW-1185">Reference proteome</keyword>
<evidence type="ECO:0008006" key="3">
    <source>
        <dbReference type="Google" id="ProtNLM"/>
    </source>
</evidence>